<evidence type="ECO:0000313" key="1">
    <source>
        <dbReference type="EMBL" id="AJF08212.1"/>
    </source>
</evidence>
<proteinExistence type="predicted"/>
<geneLocation type="plasmid" evidence="1 2">
    <name>pGSUB1</name>
</geneLocation>
<keyword evidence="2" id="KW-1185">Reference proteome</keyword>
<reference evidence="1 2" key="1">
    <citation type="journal article" date="2015" name="Genome Announc.">
        <title>Genomes of Geoalkalibacter ferrihydriticus Z-0531T and Geoalkalibacter subterraneus Red1T, Two Haloalkaliphilic Metal-Reducing Deltaproteobacteria.</title>
        <authorList>
            <person name="Badalamenti J.P."/>
            <person name="Krajmalnik-Brown R."/>
            <person name="Torres C.I."/>
            <person name="Bond D.R."/>
        </authorList>
    </citation>
    <scope>NUCLEOTIDE SEQUENCE [LARGE SCALE GENOMIC DNA]</scope>
    <source>
        <strain evidence="1 2">Red1</strain>
        <plasmid evidence="2">Plasmid pGSUB1</plasmid>
    </source>
</reference>
<dbReference type="Proteomes" id="UP000035036">
    <property type="component" value="Plasmid pGSUB1"/>
</dbReference>
<name>A0A0B5FJ54_9BACT</name>
<evidence type="ECO:0000313" key="2">
    <source>
        <dbReference type="Proteomes" id="UP000035036"/>
    </source>
</evidence>
<accession>A0A0B5FJ54</accession>
<keyword evidence="1" id="KW-0614">Plasmid</keyword>
<gene>
    <name evidence="1" type="ORF">GSUB_17130</name>
</gene>
<dbReference type="RefSeq" id="WP_040202848.1">
    <property type="nucleotide sequence ID" value="NZ_CP010312.1"/>
</dbReference>
<organism evidence="1 2">
    <name type="scientific">Geoalkalibacter subterraneus</name>
    <dbReference type="NCBI Taxonomy" id="483547"/>
    <lineage>
        <taxon>Bacteria</taxon>
        <taxon>Pseudomonadati</taxon>
        <taxon>Thermodesulfobacteriota</taxon>
        <taxon>Desulfuromonadia</taxon>
        <taxon>Desulfuromonadales</taxon>
        <taxon>Geoalkalibacteraceae</taxon>
        <taxon>Geoalkalibacter</taxon>
    </lineage>
</organism>
<dbReference type="HOGENOM" id="CLU_2915984_0_0_7"/>
<dbReference type="EMBL" id="CP010312">
    <property type="protein sequence ID" value="AJF08212.1"/>
    <property type="molecule type" value="Genomic_DNA"/>
</dbReference>
<sequence length="61" mass="6535">MKHTECICHNCCNVKLASAGMMYGCGCETAGPVYDAEACGECPQKSGCDVPKNPELYQFTP</sequence>
<dbReference type="KEGG" id="gsb:GSUB_17130"/>
<dbReference type="AlphaFoldDB" id="A0A0B5FJ54"/>
<protein>
    <submittedName>
        <fullName evidence="1">Uncharacterized protein</fullName>
    </submittedName>
</protein>